<dbReference type="CDD" id="cd02955">
    <property type="entry name" value="SSP411"/>
    <property type="match status" value="1"/>
</dbReference>
<dbReference type="GO" id="GO:0005975">
    <property type="term" value="P:carbohydrate metabolic process"/>
    <property type="evidence" value="ECO:0007669"/>
    <property type="project" value="InterPro"/>
</dbReference>
<dbReference type="SUPFAM" id="SSF52833">
    <property type="entry name" value="Thioredoxin-like"/>
    <property type="match status" value="1"/>
</dbReference>
<comment type="caution">
    <text evidence="2">The sequence shown here is derived from an EMBL/GenBank/DDBJ whole genome shotgun (WGS) entry which is preliminary data.</text>
</comment>
<dbReference type="PIRSF" id="PIRSF006402">
    <property type="entry name" value="UCP006402_thioredoxin"/>
    <property type="match status" value="1"/>
</dbReference>
<dbReference type="InterPro" id="IPR024705">
    <property type="entry name" value="Ssp411"/>
</dbReference>
<dbReference type="Proteomes" id="UP000651668">
    <property type="component" value="Unassembled WGS sequence"/>
</dbReference>
<evidence type="ECO:0000259" key="1">
    <source>
        <dbReference type="Pfam" id="PF03190"/>
    </source>
</evidence>
<dbReference type="PANTHER" id="PTHR42899:SF1">
    <property type="entry name" value="SPERMATOGENESIS-ASSOCIATED PROTEIN 20"/>
    <property type="match status" value="1"/>
</dbReference>
<gene>
    <name evidence="2" type="primary">yyaL</name>
    <name evidence="2" type="ORF">GCM10011387_25750</name>
</gene>
<proteinExistence type="predicted"/>
<reference evidence="2" key="2">
    <citation type="submission" date="2020-09" db="EMBL/GenBank/DDBJ databases">
        <authorList>
            <person name="Sun Q."/>
            <person name="Zhou Y."/>
        </authorList>
    </citation>
    <scope>NUCLEOTIDE SEQUENCE</scope>
    <source>
        <strain evidence="2">CGMCC 1.15343</strain>
    </source>
</reference>
<dbReference type="Gene3D" id="3.40.30.10">
    <property type="entry name" value="Glutaredoxin"/>
    <property type="match status" value="1"/>
</dbReference>
<dbReference type="EMBL" id="BMIL01000008">
    <property type="protein sequence ID" value="GGC71093.1"/>
    <property type="molecule type" value="Genomic_DNA"/>
</dbReference>
<dbReference type="AlphaFoldDB" id="A0A916XGY8"/>
<name>A0A916XGY8_9SPHI</name>
<dbReference type="SUPFAM" id="SSF48208">
    <property type="entry name" value="Six-hairpin glycosidases"/>
    <property type="match status" value="1"/>
</dbReference>
<organism evidence="2 3">
    <name type="scientific">Pedobacter quisquiliarum</name>
    <dbReference type="NCBI Taxonomy" id="1834438"/>
    <lineage>
        <taxon>Bacteria</taxon>
        <taxon>Pseudomonadati</taxon>
        <taxon>Bacteroidota</taxon>
        <taxon>Sphingobacteriia</taxon>
        <taxon>Sphingobacteriales</taxon>
        <taxon>Sphingobacteriaceae</taxon>
        <taxon>Pedobacter</taxon>
    </lineage>
</organism>
<feature type="domain" description="Spermatogenesis-associated protein 20-like TRX" evidence="1">
    <location>
        <begin position="6"/>
        <end position="158"/>
    </location>
</feature>
<protein>
    <submittedName>
        <fullName evidence="2">Thioredoxin</fullName>
    </submittedName>
</protein>
<dbReference type="Gene3D" id="1.50.10.20">
    <property type="match status" value="2"/>
</dbReference>
<accession>A0A916XGY8</accession>
<reference evidence="2" key="1">
    <citation type="journal article" date="2014" name="Int. J. Syst. Evol. Microbiol.">
        <title>Complete genome sequence of Corynebacterium casei LMG S-19264T (=DSM 44701T), isolated from a smear-ripened cheese.</title>
        <authorList>
            <consortium name="US DOE Joint Genome Institute (JGI-PGF)"/>
            <person name="Walter F."/>
            <person name="Albersmeier A."/>
            <person name="Kalinowski J."/>
            <person name="Ruckert C."/>
        </authorList>
    </citation>
    <scope>NUCLEOTIDE SEQUENCE</scope>
    <source>
        <strain evidence="2">CGMCC 1.15343</strain>
    </source>
</reference>
<dbReference type="InterPro" id="IPR036249">
    <property type="entry name" value="Thioredoxin-like_sf"/>
</dbReference>
<dbReference type="Pfam" id="PF03190">
    <property type="entry name" value="Thioredox_DsbH"/>
    <property type="match status" value="1"/>
</dbReference>
<evidence type="ECO:0000313" key="2">
    <source>
        <dbReference type="EMBL" id="GGC71093.1"/>
    </source>
</evidence>
<dbReference type="InterPro" id="IPR004879">
    <property type="entry name" value="Ssp411-like_TRX"/>
</dbReference>
<evidence type="ECO:0000313" key="3">
    <source>
        <dbReference type="Proteomes" id="UP000651668"/>
    </source>
</evidence>
<dbReference type="RefSeq" id="WP_188627324.1">
    <property type="nucleotide sequence ID" value="NZ_BMIL01000008.1"/>
</dbReference>
<dbReference type="InterPro" id="IPR008928">
    <property type="entry name" value="6-hairpin_glycosidase_sf"/>
</dbReference>
<keyword evidence="3" id="KW-1185">Reference proteome</keyword>
<dbReference type="PANTHER" id="PTHR42899">
    <property type="entry name" value="SPERMATOGENESIS-ASSOCIATED PROTEIN 20"/>
    <property type="match status" value="1"/>
</dbReference>
<sequence length="670" mass="76100">MKGNPNKLINASSPYLLQHAYNPVDWHEWGEEALEKARREQKLLLVSIGYSACHWCHVMERESFELPEVAAVMNKHYVCIKVDREERPDIDQIYMLAIQLMTGSGGWPLNCICLPDQRPIYGGTYFRKDDWMNILQNVAGLWATEPAKALQYAERLTEGIVQAERIVPNVFPDDFDASQLDAIVKPWVERFDLEEGGHNAAPKFPMPNNWLFMLRYSQLSGDTATAHAARLTLDKMAYGGIYDHLGGGFARYSVDERWHVPHFEKMLYDNGQLLSLYAEAFQLTKDIAYRRVIQETADWLAREMTAPEGLFYAALDADSEGIEGRFYVWDKEEIDALLGEEAVYFNAYYQVTAEGNWAEEETNILMKQQDDASFAAEYGLTLHAWLDILQRSKQKLLEKRAKRVRPGLDDKCLTAWNAMAIKGLAEASVVCGVKEWLGMASTAASFIIQNMKTPEGGLYRNFKQGKPSIHCFLDDYAFMIDALISLYQADFNEAWLYEAQQLCDYVMEQFEDPAGPMFFYTGKGAEALIARKHELMDNVIPASNSVMAQNLQRLGLYFDHDGYSARSKAMLMTVLPQMKTYGSAYSNWAIQLLNEVYGLTEVAITGEKQSEVLEALSSIYLPNKIILAGTNTTLPLLRNKQSIETKIYICRNKACQLPVNTVEEALKLII</sequence>